<keyword evidence="1" id="KW-0472">Membrane</keyword>
<keyword evidence="1" id="KW-1133">Transmembrane helix</keyword>
<keyword evidence="3" id="KW-1185">Reference proteome</keyword>
<reference evidence="2 3" key="1">
    <citation type="submission" date="2023-06" db="EMBL/GenBank/DDBJ databases">
        <authorList>
            <person name="Ye Y.-Q."/>
            <person name="Du Z.-J."/>
        </authorList>
    </citation>
    <scope>NUCLEOTIDE SEQUENCE [LARGE SCALE GENOMIC DNA]</scope>
    <source>
        <strain evidence="2 3">SDUM287046</strain>
    </source>
</reference>
<feature type="transmembrane region" description="Helical" evidence="1">
    <location>
        <begin position="39"/>
        <end position="57"/>
    </location>
</feature>
<proteinExistence type="predicted"/>
<evidence type="ECO:0000256" key="1">
    <source>
        <dbReference type="SAM" id="Phobius"/>
    </source>
</evidence>
<comment type="caution">
    <text evidence="2">The sequence shown here is derived from an EMBL/GenBank/DDBJ whole genome shotgun (WGS) entry which is preliminary data.</text>
</comment>
<evidence type="ECO:0008006" key="4">
    <source>
        <dbReference type="Google" id="ProtNLM"/>
    </source>
</evidence>
<dbReference type="RefSeq" id="WP_290254971.1">
    <property type="nucleotide sequence ID" value="NZ_JAUGQQ010000006.1"/>
</dbReference>
<feature type="transmembrane region" description="Helical" evidence="1">
    <location>
        <begin position="12"/>
        <end position="33"/>
    </location>
</feature>
<keyword evidence="1" id="KW-0812">Transmembrane</keyword>
<accession>A0ABT8DHK7</accession>
<dbReference type="EMBL" id="JAUGQQ010000006">
    <property type="protein sequence ID" value="MDN3724890.1"/>
    <property type="molecule type" value="Genomic_DNA"/>
</dbReference>
<evidence type="ECO:0000313" key="3">
    <source>
        <dbReference type="Proteomes" id="UP001244787"/>
    </source>
</evidence>
<organism evidence="2 3">
    <name type="scientific">Aequorivita aurantiaca</name>
    <dbReference type="NCBI Taxonomy" id="3053356"/>
    <lineage>
        <taxon>Bacteria</taxon>
        <taxon>Pseudomonadati</taxon>
        <taxon>Bacteroidota</taxon>
        <taxon>Flavobacteriia</taxon>
        <taxon>Flavobacteriales</taxon>
        <taxon>Flavobacteriaceae</taxon>
        <taxon>Aequorivita</taxon>
    </lineage>
</organism>
<name>A0ABT8DHK7_9FLAO</name>
<sequence>MKTDYKRERVFPLMFIIIGITLIIFGLILLGTFDSRIKLGLTILLIGIVIVFTRKGTIVDFNERKIKNYVGIFFVKIGNWQTIEDYTFISLLSINRTSYGYSRTGVQFSERKKIHRISLLNKTQRSQLLITDFKDKNNAILEAQLLAEKLKVEFVNYSPI</sequence>
<evidence type="ECO:0000313" key="2">
    <source>
        <dbReference type="EMBL" id="MDN3724890.1"/>
    </source>
</evidence>
<gene>
    <name evidence="2" type="ORF">QRD02_10885</name>
</gene>
<dbReference type="Proteomes" id="UP001244787">
    <property type="component" value="Unassembled WGS sequence"/>
</dbReference>
<protein>
    <recommendedName>
        <fullName evidence="4">PH domain-containing protein</fullName>
    </recommendedName>
</protein>